<evidence type="ECO:0000256" key="18">
    <source>
        <dbReference type="ARBA" id="ARBA00047899"/>
    </source>
</evidence>
<dbReference type="PROSITE" id="PS50011">
    <property type="entry name" value="PROTEIN_KINASE_DOM"/>
    <property type="match status" value="1"/>
</dbReference>
<evidence type="ECO:0000256" key="2">
    <source>
        <dbReference type="ARBA" id="ARBA00012513"/>
    </source>
</evidence>
<feature type="binding site" evidence="20">
    <location>
        <position position="47"/>
    </location>
    <ligand>
        <name>ATP</name>
        <dbReference type="ChEBI" id="CHEBI:30616"/>
    </ligand>
</feature>
<evidence type="ECO:0000256" key="11">
    <source>
        <dbReference type="ARBA" id="ARBA00022741"/>
    </source>
</evidence>
<dbReference type="GO" id="GO:0005524">
    <property type="term" value="F:ATP binding"/>
    <property type="evidence" value="ECO:0007669"/>
    <property type="project" value="UniProtKB-UniRule"/>
</dbReference>
<dbReference type="PROSITE" id="PS00107">
    <property type="entry name" value="PROTEIN_KINASE_ATP"/>
    <property type="match status" value="1"/>
</dbReference>
<dbReference type="SUPFAM" id="SSF56112">
    <property type="entry name" value="Protein kinase-like (PK-like)"/>
    <property type="match status" value="1"/>
</dbReference>
<sequence length="299" mass="33652">MERPIRISYYELLRGTNGFNESNFLGKGSFGSVYKGVLSSGQLVAVKIFHLDLEGAFRSFDAECVAICNLRHRNLVKIISSYSNVDFKSLVMEFMPNGSLDRWLYSHNYCLNILQRLNIMIDVAAALEYLHHGSFTPTIHCDVKPSNVLLDEDMVAHLSDFGLAKLLGETQLQIYTETFATIGYMAPEYGSNGVVSIKGDVYSYGIMLMEVFTRKKPTDDMFIEGLNLKDWVSKSTPHSIINVLDANLLQGDHQNIGNTLLHIPSIFELALNCCIDLPETRINMTDVVMALKKIKVMFM</sequence>
<keyword evidence="9" id="KW-0732">Signal</keyword>
<evidence type="ECO:0000256" key="17">
    <source>
        <dbReference type="ARBA" id="ARBA00023180"/>
    </source>
</evidence>
<evidence type="ECO:0000256" key="13">
    <source>
        <dbReference type="ARBA" id="ARBA00022840"/>
    </source>
</evidence>
<organism evidence="22 23">
    <name type="scientific">Senna tora</name>
    <dbReference type="NCBI Taxonomy" id="362788"/>
    <lineage>
        <taxon>Eukaryota</taxon>
        <taxon>Viridiplantae</taxon>
        <taxon>Streptophyta</taxon>
        <taxon>Embryophyta</taxon>
        <taxon>Tracheophyta</taxon>
        <taxon>Spermatophyta</taxon>
        <taxon>Magnoliopsida</taxon>
        <taxon>eudicotyledons</taxon>
        <taxon>Gunneridae</taxon>
        <taxon>Pentapetalae</taxon>
        <taxon>rosids</taxon>
        <taxon>fabids</taxon>
        <taxon>Fabales</taxon>
        <taxon>Fabaceae</taxon>
        <taxon>Caesalpinioideae</taxon>
        <taxon>Cassia clade</taxon>
        <taxon>Senna</taxon>
    </lineage>
</organism>
<keyword evidence="8" id="KW-0812">Transmembrane</keyword>
<evidence type="ECO:0000313" key="22">
    <source>
        <dbReference type="EMBL" id="KAF7842257.1"/>
    </source>
</evidence>
<keyword evidence="3" id="KW-1003">Cell membrane</keyword>
<keyword evidence="10" id="KW-0677">Repeat</keyword>
<gene>
    <name evidence="22" type="ORF">G2W53_004555</name>
</gene>
<evidence type="ECO:0000256" key="12">
    <source>
        <dbReference type="ARBA" id="ARBA00022777"/>
    </source>
</evidence>
<evidence type="ECO:0000256" key="5">
    <source>
        <dbReference type="ARBA" id="ARBA00022553"/>
    </source>
</evidence>
<dbReference type="EC" id="2.7.11.1" evidence="2"/>
<keyword evidence="4" id="KW-0723">Serine/threonine-protein kinase</keyword>
<dbReference type="OrthoDB" id="1929327at2759"/>
<dbReference type="GO" id="GO:0004674">
    <property type="term" value="F:protein serine/threonine kinase activity"/>
    <property type="evidence" value="ECO:0007669"/>
    <property type="project" value="UniProtKB-KW"/>
</dbReference>
<dbReference type="AlphaFoldDB" id="A0A834XDJ8"/>
<keyword evidence="5" id="KW-0597">Phosphoprotein</keyword>
<protein>
    <recommendedName>
        <fullName evidence="2">non-specific serine/threonine protein kinase</fullName>
        <ecNumber evidence="2">2.7.11.1</ecNumber>
    </recommendedName>
</protein>
<keyword evidence="6" id="KW-0433">Leucine-rich repeat</keyword>
<keyword evidence="17" id="KW-0325">Glycoprotein</keyword>
<dbReference type="GO" id="GO:0005886">
    <property type="term" value="C:plasma membrane"/>
    <property type="evidence" value="ECO:0007669"/>
    <property type="project" value="UniProtKB-SubCell"/>
</dbReference>
<evidence type="ECO:0000256" key="7">
    <source>
        <dbReference type="ARBA" id="ARBA00022679"/>
    </source>
</evidence>
<reference evidence="22" key="1">
    <citation type="submission" date="2020-09" db="EMBL/GenBank/DDBJ databases">
        <title>Genome-Enabled Discovery of Anthraquinone Biosynthesis in Senna tora.</title>
        <authorList>
            <person name="Kang S.-H."/>
            <person name="Pandey R.P."/>
            <person name="Lee C.-M."/>
            <person name="Sim J.-S."/>
            <person name="Jeong J.-T."/>
            <person name="Choi B.-S."/>
            <person name="Jung M."/>
            <person name="Ginzburg D."/>
            <person name="Zhao K."/>
            <person name="Won S.Y."/>
            <person name="Oh T.-J."/>
            <person name="Yu Y."/>
            <person name="Kim N.-H."/>
            <person name="Lee O.R."/>
            <person name="Lee T.-H."/>
            <person name="Bashyal P."/>
            <person name="Kim T.-S."/>
            <person name="Lee W.-H."/>
            <person name="Kawkins C."/>
            <person name="Kim C.-K."/>
            <person name="Kim J.S."/>
            <person name="Ahn B.O."/>
            <person name="Rhee S.Y."/>
            <person name="Sohng J.K."/>
        </authorList>
    </citation>
    <scope>NUCLEOTIDE SEQUENCE</scope>
    <source>
        <tissue evidence="22">Leaf</tissue>
    </source>
</reference>
<accession>A0A834XDJ8</accession>
<evidence type="ECO:0000256" key="8">
    <source>
        <dbReference type="ARBA" id="ARBA00022692"/>
    </source>
</evidence>
<keyword evidence="12 22" id="KW-0418">Kinase</keyword>
<evidence type="ECO:0000256" key="9">
    <source>
        <dbReference type="ARBA" id="ARBA00022729"/>
    </source>
</evidence>
<evidence type="ECO:0000256" key="6">
    <source>
        <dbReference type="ARBA" id="ARBA00022614"/>
    </source>
</evidence>
<dbReference type="InterPro" id="IPR017441">
    <property type="entry name" value="Protein_kinase_ATP_BS"/>
</dbReference>
<evidence type="ECO:0000256" key="20">
    <source>
        <dbReference type="PROSITE-ProRule" id="PRU10141"/>
    </source>
</evidence>
<dbReference type="Pfam" id="PF00069">
    <property type="entry name" value="Pkinase"/>
    <property type="match status" value="1"/>
</dbReference>
<keyword evidence="16 22" id="KW-0675">Receptor</keyword>
<dbReference type="Proteomes" id="UP000634136">
    <property type="component" value="Unassembled WGS sequence"/>
</dbReference>
<dbReference type="Gene3D" id="3.30.200.20">
    <property type="entry name" value="Phosphorylase Kinase, domain 1"/>
    <property type="match status" value="1"/>
</dbReference>
<evidence type="ECO:0000256" key="14">
    <source>
        <dbReference type="ARBA" id="ARBA00022989"/>
    </source>
</evidence>
<evidence type="ECO:0000256" key="10">
    <source>
        <dbReference type="ARBA" id="ARBA00022737"/>
    </source>
</evidence>
<keyword evidence="14" id="KW-1133">Transmembrane helix</keyword>
<evidence type="ECO:0000259" key="21">
    <source>
        <dbReference type="PROSITE" id="PS50011"/>
    </source>
</evidence>
<dbReference type="EMBL" id="JAAIUW010000002">
    <property type="protein sequence ID" value="KAF7842257.1"/>
    <property type="molecule type" value="Genomic_DNA"/>
</dbReference>
<comment type="caution">
    <text evidence="22">The sequence shown here is derived from an EMBL/GenBank/DDBJ whole genome shotgun (WGS) entry which is preliminary data.</text>
</comment>
<evidence type="ECO:0000313" key="23">
    <source>
        <dbReference type="Proteomes" id="UP000634136"/>
    </source>
</evidence>
<evidence type="ECO:0000256" key="3">
    <source>
        <dbReference type="ARBA" id="ARBA00022475"/>
    </source>
</evidence>
<dbReference type="PANTHER" id="PTHR48055:SF36">
    <property type="entry name" value="PROTEIN KINASE, PLANT-TYPE, PUTATIVE-RELATED"/>
    <property type="match status" value="1"/>
</dbReference>
<name>A0A834XDJ8_9FABA</name>
<dbReference type="PANTHER" id="PTHR48055">
    <property type="entry name" value="LEUCINE-RICH REPEAT RECEPTOR PROTEIN KINASE EMS1"/>
    <property type="match status" value="1"/>
</dbReference>
<keyword evidence="15" id="KW-0472">Membrane</keyword>
<dbReference type="InterPro" id="IPR000719">
    <property type="entry name" value="Prot_kinase_dom"/>
</dbReference>
<dbReference type="FunFam" id="1.10.510.10:FF:000358">
    <property type="entry name" value="Putative leucine-rich repeat receptor-like serine/threonine-protein kinase"/>
    <property type="match status" value="1"/>
</dbReference>
<keyword evidence="13 20" id="KW-0067">ATP-binding</keyword>
<comment type="catalytic activity">
    <reaction evidence="19">
        <text>L-seryl-[protein] + ATP = O-phospho-L-seryl-[protein] + ADP + H(+)</text>
        <dbReference type="Rhea" id="RHEA:17989"/>
        <dbReference type="Rhea" id="RHEA-COMP:9863"/>
        <dbReference type="Rhea" id="RHEA-COMP:11604"/>
        <dbReference type="ChEBI" id="CHEBI:15378"/>
        <dbReference type="ChEBI" id="CHEBI:29999"/>
        <dbReference type="ChEBI" id="CHEBI:30616"/>
        <dbReference type="ChEBI" id="CHEBI:83421"/>
        <dbReference type="ChEBI" id="CHEBI:456216"/>
        <dbReference type="EC" id="2.7.11.1"/>
    </reaction>
</comment>
<dbReference type="SMART" id="SM00220">
    <property type="entry name" value="S_TKc"/>
    <property type="match status" value="1"/>
</dbReference>
<comment type="subcellular location">
    <subcellularLocation>
        <location evidence="1">Cell membrane</location>
        <topology evidence="1">Single-pass membrane protein</topology>
    </subcellularLocation>
</comment>
<dbReference type="Gene3D" id="1.10.510.10">
    <property type="entry name" value="Transferase(Phosphotransferase) domain 1"/>
    <property type="match status" value="1"/>
</dbReference>
<evidence type="ECO:0000256" key="19">
    <source>
        <dbReference type="ARBA" id="ARBA00048679"/>
    </source>
</evidence>
<evidence type="ECO:0000256" key="16">
    <source>
        <dbReference type="ARBA" id="ARBA00023170"/>
    </source>
</evidence>
<evidence type="ECO:0000256" key="1">
    <source>
        <dbReference type="ARBA" id="ARBA00004162"/>
    </source>
</evidence>
<dbReference type="InterPro" id="IPR051564">
    <property type="entry name" value="LRR_receptor-like_kinase"/>
</dbReference>
<dbReference type="FunFam" id="3.30.200.20:FF:000661">
    <property type="entry name" value="Serine-threonine protein kinase plant-type"/>
    <property type="match status" value="1"/>
</dbReference>
<evidence type="ECO:0000256" key="15">
    <source>
        <dbReference type="ARBA" id="ARBA00023136"/>
    </source>
</evidence>
<proteinExistence type="predicted"/>
<evidence type="ECO:0000256" key="4">
    <source>
        <dbReference type="ARBA" id="ARBA00022527"/>
    </source>
</evidence>
<dbReference type="InterPro" id="IPR011009">
    <property type="entry name" value="Kinase-like_dom_sf"/>
</dbReference>
<keyword evidence="7" id="KW-0808">Transferase</keyword>
<keyword evidence="11 20" id="KW-0547">Nucleotide-binding</keyword>
<feature type="domain" description="Protein kinase" evidence="21">
    <location>
        <begin position="19"/>
        <end position="299"/>
    </location>
</feature>
<keyword evidence="23" id="KW-1185">Reference proteome</keyword>
<comment type="catalytic activity">
    <reaction evidence="18">
        <text>L-threonyl-[protein] + ATP = O-phospho-L-threonyl-[protein] + ADP + H(+)</text>
        <dbReference type="Rhea" id="RHEA:46608"/>
        <dbReference type="Rhea" id="RHEA-COMP:11060"/>
        <dbReference type="Rhea" id="RHEA-COMP:11605"/>
        <dbReference type="ChEBI" id="CHEBI:15378"/>
        <dbReference type="ChEBI" id="CHEBI:30013"/>
        <dbReference type="ChEBI" id="CHEBI:30616"/>
        <dbReference type="ChEBI" id="CHEBI:61977"/>
        <dbReference type="ChEBI" id="CHEBI:456216"/>
        <dbReference type="EC" id="2.7.11.1"/>
    </reaction>
</comment>